<evidence type="ECO:0000313" key="5">
    <source>
        <dbReference type="EMBL" id="CAF1586945.1"/>
    </source>
</evidence>
<dbReference type="Pfam" id="PF13676">
    <property type="entry name" value="TIR_2"/>
    <property type="match status" value="1"/>
</dbReference>
<dbReference type="PANTHER" id="PTHR46270">
    <property type="entry name" value="ARMADILLO-TYPE FOLD-RELATED"/>
    <property type="match status" value="1"/>
</dbReference>
<dbReference type="PANTHER" id="PTHR46270:SF2">
    <property type="entry name" value="TIR DOMAIN-CONTAINING PROTEIN"/>
    <property type="match status" value="1"/>
</dbReference>
<feature type="non-terminal residue" evidence="4">
    <location>
        <position position="612"/>
    </location>
</feature>
<dbReference type="InterPro" id="IPR000157">
    <property type="entry name" value="TIR_dom"/>
</dbReference>
<dbReference type="SUPFAM" id="SSF52200">
    <property type="entry name" value="Toll/Interleukin receptor TIR domain"/>
    <property type="match status" value="1"/>
</dbReference>
<dbReference type="Gene3D" id="3.40.50.10140">
    <property type="entry name" value="Toll/interleukin-1 receptor homology (TIR) domain"/>
    <property type="match status" value="1"/>
</dbReference>
<keyword evidence="2" id="KW-0472">Membrane</keyword>
<feature type="domain" description="TIR" evidence="3">
    <location>
        <begin position="511"/>
        <end position="612"/>
    </location>
</feature>
<feature type="transmembrane region" description="Helical" evidence="2">
    <location>
        <begin position="161"/>
        <end position="183"/>
    </location>
</feature>
<keyword evidence="2" id="KW-0812">Transmembrane</keyword>
<evidence type="ECO:0000256" key="1">
    <source>
        <dbReference type="SAM" id="MobiDB-lite"/>
    </source>
</evidence>
<proteinExistence type="predicted"/>
<dbReference type="GO" id="GO:0007165">
    <property type="term" value="P:signal transduction"/>
    <property type="evidence" value="ECO:0007669"/>
    <property type="project" value="InterPro"/>
</dbReference>
<keyword evidence="2" id="KW-1133">Transmembrane helix</keyword>
<evidence type="ECO:0000313" key="4">
    <source>
        <dbReference type="EMBL" id="CAF1322931.1"/>
    </source>
</evidence>
<dbReference type="EMBL" id="CAJNOH010003088">
    <property type="protein sequence ID" value="CAF1322931.1"/>
    <property type="molecule type" value="Genomic_DNA"/>
</dbReference>
<sequence length="612" mass="71028">MDESENEENVSSNDTGDNNDKDLVDVNKILQLLGQFINNSSYESNEQTDQSSSVFDELLNKLKQLHDNKDNHENFIRQIVPLCNELINTIKKADFTDPGEVQTFHETIVQMATIFDILITIKDQKFLIRGLFFDTLDLLYKKEIYSCFNDKRKTTATTIRAYKCVIIILICFLTVIINIVSFVKVDADTQKYANLFTSMYQKVIHDIQLIDQKKEIAEIDKNITTYIFSFFWNLADKTVMVPLFLNIGLTKAILHCFKAKNLSTETFRQLINVIHNISRHDNGADELNKLNSLPMLKDMQSKYGSLWVEQENLLISMTIVLLSTPQQIREDNKRVHKILDLLLQTVVDATKQDNFRSTEGFHVSEPLAVFTKLFTDDRSLKYVLDEAKSDPQLNASEKIKLFIDLFMKFRHALDEKNEIEQFTCIALLNILWSISFHDEYTQTLQNNQTFLKTVEDISKNYSEDATDHYAPRSMESFNKAANSILDNLDETLDNKQPDIIDRSVPAKIENKKPMIMISYSHDDKNFCYEILAELGKKIDLFRIWIDRDYLKSNEDLWEKIARAIKESKIVLLILSQKYYASKSCRNEATYAIKRNKSIIPVYIGEPGDCDWL</sequence>
<keyword evidence="7" id="KW-1185">Reference proteome</keyword>
<comment type="caution">
    <text evidence="4">The sequence shown here is derived from an EMBL/GenBank/DDBJ whole genome shotgun (WGS) entry which is preliminary data.</text>
</comment>
<dbReference type="Proteomes" id="UP000663854">
    <property type="component" value="Unassembled WGS sequence"/>
</dbReference>
<dbReference type="InterPro" id="IPR035897">
    <property type="entry name" value="Toll_tir_struct_dom_sf"/>
</dbReference>
<evidence type="ECO:0000256" key="2">
    <source>
        <dbReference type="SAM" id="Phobius"/>
    </source>
</evidence>
<evidence type="ECO:0000313" key="6">
    <source>
        <dbReference type="Proteomes" id="UP000663854"/>
    </source>
</evidence>
<feature type="region of interest" description="Disordered" evidence="1">
    <location>
        <begin position="1"/>
        <end position="21"/>
    </location>
</feature>
<feature type="non-terminal residue" evidence="4">
    <location>
        <position position="1"/>
    </location>
</feature>
<accession>A0A815FBS2</accession>
<dbReference type="EMBL" id="CAJNOL010004380">
    <property type="protein sequence ID" value="CAF1586945.1"/>
    <property type="molecule type" value="Genomic_DNA"/>
</dbReference>
<evidence type="ECO:0000259" key="3">
    <source>
        <dbReference type="PROSITE" id="PS50104"/>
    </source>
</evidence>
<dbReference type="AlphaFoldDB" id="A0A815FBS2"/>
<organism evidence="4 6">
    <name type="scientific">Rotaria sordida</name>
    <dbReference type="NCBI Taxonomy" id="392033"/>
    <lineage>
        <taxon>Eukaryota</taxon>
        <taxon>Metazoa</taxon>
        <taxon>Spiralia</taxon>
        <taxon>Gnathifera</taxon>
        <taxon>Rotifera</taxon>
        <taxon>Eurotatoria</taxon>
        <taxon>Bdelloidea</taxon>
        <taxon>Philodinida</taxon>
        <taxon>Philodinidae</taxon>
        <taxon>Rotaria</taxon>
    </lineage>
</organism>
<reference evidence="4" key="1">
    <citation type="submission" date="2021-02" db="EMBL/GenBank/DDBJ databases">
        <authorList>
            <person name="Nowell W R."/>
        </authorList>
    </citation>
    <scope>NUCLEOTIDE SEQUENCE</scope>
</reference>
<protein>
    <recommendedName>
        <fullName evidence="3">TIR domain-containing protein</fullName>
    </recommendedName>
</protein>
<dbReference type="Proteomes" id="UP000663870">
    <property type="component" value="Unassembled WGS sequence"/>
</dbReference>
<name>A0A815FBS2_9BILA</name>
<evidence type="ECO:0000313" key="7">
    <source>
        <dbReference type="Proteomes" id="UP000663870"/>
    </source>
</evidence>
<dbReference type="PROSITE" id="PS50104">
    <property type="entry name" value="TIR"/>
    <property type="match status" value="1"/>
</dbReference>
<gene>
    <name evidence="5" type="ORF">JXQ802_LOCUS46821</name>
    <name evidence="4" type="ORF">PYM288_LOCUS31007</name>
</gene>